<keyword evidence="1" id="KW-0812">Transmembrane</keyword>
<keyword evidence="1" id="KW-1133">Transmembrane helix</keyword>
<feature type="transmembrane region" description="Helical" evidence="1">
    <location>
        <begin position="29"/>
        <end position="48"/>
    </location>
</feature>
<evidence type="ECO:0008006" key="4">
    <source>
        <dbReference type="Google" id="ProtNLM"/>
    </source>
</evidence>
<dbReference type="EMBL" id="JACHCC010000011">
    <property type="protein sequence ID" value="MBB6501972.1"/>
    <property type="molecule type" value="Genomic_DNA"/>
</dbReference>
<sequence>MRQNDFNLDYDGNNVSITIKSKVSMVCRIFLIGCMLVLSGMVITAAILEMPAVTFGALIFLLFLLRYALWRLYGKECLTINKRMITYSHSCLYFKTQLVTRRIGKRLRVIPYELYGQSKPKMVSVIFEACNVNDIPENIYEFSLPVRAEQAEMISYTLSLLYLNKLSFDFSRMKICMN</sequence>
<dbReference type="AlphaFoldDB" id="A0A7X0J8R3"/>
<accession>A0A7X0J8R3</accession>
<name>A0A7X0J8R3_9SPHI</name>
<feature type="transmembrane region" description="Helical" evidence="1">
    <location>
        <begin position="54"/>
        <end position="73"/>
    </location>
</feature>
<proteinExistence type="predicted"/>
<evidence type="ECO:0000313" key="3">
    <source>
        <dbReference type="Proteomes" id="UP000521017"/>
    </source>
</evidence>
<dbReference type="RefSeq" id="WP_184628200.1">
    <property type="nucleotide sequence ID" value="NZ_JACHCC010000011.1"/>
</dbReference>
<gene>
    <name evidence="2" type="ORF">HDF25_004149</name>
</gene>
<evidence type="ECO:0000256" key="1">
    <source>
        <dbReference type="SAM" id="Phobius"/>
    </source>
</evidence>
<reference evidence="2 3" key="1">
    <citation type="submission" date="2020-08" db="EMBL/GenBank/DDBJ databases">
        <title>Genomic Encyclopedia of Type Strains, Phase IV (KMG-V): Genome sequencing to study the core and pangenomes of soil and plant-associated prokaryotes.</title>
        <authorList>
            <person name="Whitman W."/>
        </authorList>
    </citation>
    <scope>NUCLEOTIDE SEQUENCE [LARGE SCALE GENOMIC DNA]</scope>
    <source>
        <strain evidence="2 3">M2T3</strain>
    </source>
</reference>
<keyword evidence="1" id="KW-0472">Membrane</keyword>
<evidence type="ECO:0000313" key="2">
    <source>
        <dbReference type="EMBL" id="MBB6501972.1"/>
    </source>
</evidence>
<organism evidence="2 3">
    <name type="scientific">Pedobacter cryoconitis</name>
    <dbReference type="NCBI Taxonomy" id="188932"/>
    <lineage>
        <taxon>Bacteria</taxon>
        <taxon>Pseudomonadati</taxon>
        <taxon>Bacteroidota</taxon>
        <taxon>Sphingobacteriia</taxon>
        <taxon>Sphingobacteriales</taxon>
        <taxon>Sphingobacteriaceae</taxon>
        <taxon>Pedobacter</taxon>
    </lineage>
</organism>
<protein>
    <recommendedName>
        <fullName evidence="4">Transmembrane protein</fullName>
    </recommendedName>
</protein>
<dbReference type="Proteomes" id="UP000521017">
    <property type="component" value="Unassembled WGS sequence"/>
</dbReference>
<comment type="caution">
    <text evidence="2">The sequence shown here is derived from an EMBL/GenBank/DDBJ whole genome shotgun (WGS) entry which is preliminary data.</text>
</comment>